<dbReference type="AlphaFoldDB" id="A0A8J3G9E1"/>
<reference evidence="2 3" key="1">
    <citation type="journal article" date="2014" name="Int. J. Syst. Evol. Microbiol.">
        <title>Complete genome sequence of Corynebacterium casei LMG S-19264T (=DSM 44701T), isolated from a smear-ripened cheese.</title>
        <authorList>
            <consortium name="US DOE Joint Genome Institute (JGI-PGF)"/>
            <person name="Walter F."/>
            <person name="Albersmeier A."/>
            <person name="Kalinowski J."/>
            <person name="Ruckert C."/>
        </authorList>
    </citation>
    <scope>NUCLEOTIDE SEQUENCE [LARGE SCALE GENOMIC DNA]</scope>
    <source>
        <strain evidence="2 3">KCTC 12866</strain>
    </source>
</reference>
<dbReference type="InterPro" id="IPR002938">
    <property type="entry name" value="FAD-bd"/>
</dbReference>
<feature type="domain" description="FAD-binding" evidence="1">
    <location>
        <begin position="10"/>
        <end position="296"/>
    </location>
</feature>
<dbReference type="GO" id="GO:0071949">
    <property type="term" value="F:FAD binding"/>
    <property type="evidence" value="ECO:0007669"/>
    <property type="project" value="InterPro"/>
</dbReference>
<keyword evidence="3" id="KW-1185">Reference proteome</keyword>
<protein>
    <submittedName>
        <fullName evidence="2">Alkylhalidase-like protein</fullName>
    </submittedName>
</protein>
<dbReference type="InterPro" id="IPR050816">
    <property type="entry name" value="Flavin-dep_Halogenase_NPB"/>
</dbReference>
<dbReference type="InterPro" id="IPR036188">
    <property type="entry name" value="FAD/NAD-bd_sf"/>
</dbReference>
<dbReference type="Gene3D" id="3.50.50.60">
    <property type="entry name" value="FAD/NAD(P)-binding domain"/>
    <property type="match status" value="1"/>
</dbReference>
<evidence type="ECO:0000259" key="1">
    <source>
        <dbReference type="Pfam" id="PF01494"/>
    </source>
</evidence>
<proteinExistence type="predicted"/>
<gene>
    <name evidence="2" type="ORF">GCM10007390_15610</name>
</gene>
<evidence type="ECO:0000313" key="3">
    <source>
        <dbReference type="Proteomes" id="UP000598271"/>
    </source>
</evidence>
<dbReference type="Pfam" id="PF01494">
    <property type="entry name" value="FAD_binding_3"/>
    <property type="match status" value="1"/>
</dbReference>
<dbReference type="PANTHER" id="PTHR43747">
    <property type="entry name" value="FAD-BINDING PROTEIN"/>
    <property type="match status" value="1"/>
</dbReference>
<organism evidence="2 3">
    <name type="scientific">Persicitalea jodogahamensis</name>
    <dbReference type="NCBI Taxonomy" id="402147"/>
    <lineage>
        <taxon>Bacteria</taxon>
        <taxon>Pseudomonadati</taxon>
        <taxon>Bacteroidota</taxon>
        <taxon>Cytophagia</taxon>
        <taxon>Cytophagales</taxon>
        <taxon>Spirosomataceae</taxon>
        <taxon>Persicitalea</taxon>
    </lineage>
</organism>
<dbReference type="SUPFAM" id="SSF51905">
    <property type="entry name" value="FAD/NAD(P)-binding domain"/>
    <property type="match status" value="1"/>
</dbReference>
<sequence length="367" mass="42102">MKEPCSDVFDILIIGGGIIGSSASILLQKNGYKIGVIEKTNLNQFKQGESLSPECRRYFNLLNFRLDETLSSDYYGNSSIWGSNEVSESSFIFNPFGNGFSIDRTALENKLLEHSQLSGNSIYRETKVLGIDYLRQNWEVKIKQDNSVSLLKSRFLIFATGRNSSLNPIGSKKKYFDKLVALTAIGNHLNDNQNYLVIEALPDGWFYTNSLPNKNRIYTIFSDGDLLPKSKIKYFTEQLKSTRWYNEKGNTNFDSDKVKLNIFDARTSFSENQSGHCWIELGDSAYTIDPLSGQGILKNFEMLQFCIEHINLFFNSGTDFSEAYTTFNLYNFTKYLNQRNEVYDDENRWANNEFWNRRRAAPNSGLA</sequence>
<dbReference type="RefSeq" id="WP_189563744.1">
    <property type="nucleotide sequence ID" value="NZ_BMXF01000001.1"/>
</dbReference>
<dbReference type="Proteomes" id="UP000598271">
    <property type="component" value="Unassembled WGS sequence"/>
</dbReference>
<accession>A0A8J3G9E1</accession>
<dbReference type="Gene3D" id="3.30.9.100">
    <property type="match status" value="1"/>
</dbReference>
<evidence type="ECO:0000313" key="2">
    <source>
        <dbReference type="EMBL" id="GHB62651.1"/>
    </source>
</evidence>
<dbReference type="EMBL" id="BMXF01000001">
    <property type="protein sequence ID" value="GHB62651.1"/>
    <property type="molecule type" value="Genomic_DNA"/>
</dbReference>
<comment type="caution">
    <text evidence="2">The sequence shown here is derived from an EMBL/GenBank/DDBJ whole genome shotgun (WGS) entry which is preliminary data.</text>
</comment>
<name>A0A8J3G9E1_9BACT</name>
<dbReference type="PANTHER" id="PTHR43747:SF1">
    <property type="entry name" value="SLR1998 PROTEIN"/>
    <property type="match status" value="1"/>
</dbReference>